<feature type="compositionally biased region" description="Acidic residues" evidence="8">
    <location>
        <begin position="325"/>
        <end position="335"/>
    </location>
</feature>
<dbReference type="Gene3D" id="3.40.50.300">
    <property type="entry name" value="P-loop containing nucleotide triphosphate hydrolases"/>
    <property type="match status" value="2"/>
</dbReference>
<dbReference type="GO" id="GO:0005730">
    <property type="term" value="C:nucleolus"/>
    <property type="evidence" value="ECO:0007669"/>
    <property type="project" value="TreeGrafter"/>
</dbReference>
<evidence type="ECO:0000256" key="3">
    <source>
        <dbReference type="ARBA" id="ARBA00022741"/>
    </source>
</evidence>
<dbReference type="InterPro" id="IPR002464">
    <property type="entry name" value="DNA/RNA_helicase_DEAH_CS"/>
</dbReference>
<dbReference type="InterPro" id="IPR027417">
    <property type="entry name" value="P-loop_NTPase"/>
</dbReference>
<dbReference type="SMART" id="SM00490">
    <property type="entry name" value="HELICc"/>
    <property type="match status" value="1"/>
</dbReference>
<dbReference type="GO" id="GO:0000462">
    <property type="term" value="P:maturation of SSU-rRNA from tricistronic rRNA transcript (SSU-rRNA, 5.8S rRNA, LSU-rRNA)"/>
    <property type="evidence" value="ECO:0007669"/>
    <property type="project" value="TreeGrafter"/>
</dbReference>
<feature type="region of interest" description="Disordered" evidence="8">
    <location>
        <begin position="701"/>
        <end position="740"/>
    </location>
</feature>
<dbReference type="AlphaFoldDB" id="A0A2T7A6F6"/>
<keyword evidence="6" id="KW-0067">ATP-binding</keyword>
<feature type="compositionally biased region" description="Acidic residues" evidence="8">
    <location>
        <begin position="247"/>
        <end position="284"/>
    </location>
</feature>
<comment type="caution">
    <text evidence="11">The sequence shown here is derived from an EMBL/GenBank/DDBJ whole genome shotgun (WGS) entry which is preliminary data.</text>
</comment>
<protein>
    <recommendedName>
        <fullName evidence="2">RNA helicase</fullName>
        <ecNumber evidence="2">3.6.4.13</ecNumber>
    </recommendedName>
</protein>
<gene>
    <name evidence="11" type="ORF">B9Z19DRAFT_1016148</name>
</gene>
<dbReference type="EMBL" id="NESQ01000015">
    <property type="protein sequence ID" value="PUU83327.1"/>
    <property type="molecule type" value="Genomic_DNA"/>
</dbReference>
<keyword evidence="5" id="KW-0347">Helicase</keyword>
<dbReference type="Proteomes" id="UP000244722">
    <property type="component" value="Unassembled WGS sequence"/>
</dbReference>
<evidence type="ECO:0000256" key="8">
    <source>
        <dbReference type="SAM" id="MobiDB-lite"/>
    </source>
</evidence>
<dbReference type="Pfam" id="PF00271">
    <property type="entry name" value="Helicase_C"/>
    <property type="match status" value="1"/>
</dbReference>
<organism evidence="11 12">
    <name type="scientific">Tuber borchii</name>
    <name type="common">White truffle</name>
    <dbReference type="NCBI Taxonomy" id="42251"/>
    <lineage>
        <taxon>Eukaryota</taxon>
        <taxon>Fungi</taxon>
        <taxon>Dikarya</taxon>
        <taxon>Ascomycota</taxon>
        <taxon>Pezizomycotina</taxon>
        <taxon>Pezizomycetes</taxon>
        <taxon>Pezizales</taxon>
        <taxon>Tuberaceae</taxon>
        <taxon>Tuber</taxon>
    </lineage>
</organism>
<evidence type="ECO:0000256" key="7">
    <source>
        <dbReference type="ARBA" id="ARBA00047984"/>
    </source>
</evidence>
<keyword evidence="3" id="KW-0547">Nucleotide-binding</keyword>
<dbReference type="InterPro" id="IPR048333">
    <property type="entry name" value="HA2_WH"/>
</dbReference>
<dbReference type="SMART" id="SM00847">
    <property type="entry name" value="HA2"/>
    <property type="match status" value="1"/>
</dbReference>
<dbReference type="GO" id="GO:0003724">
    <property type="term" value="F:RNA helicase activity"/>
    <property type="evidence" value="ECO:0007669"/>
    <property type="project" value="UniProtKB-EC"/>
</dbReference>
<dbReference type="InterPro" id="IPR011545">
    <property type="entry name" value="DEAD/DEAH_box_helicase_dom"/>
</dbReference>
<name>A0A2T7A6F6_TUBBO</name>
<evidence type="ECO:0000313" key="11">
    <source>
        <dbReference type="EMBL" id="PUU83327.1"/>
    </source>
</evidence>
<evidence type="ECO:0000313" key="12">
    <source>
        <dbReference type="Proteomes" id="UP000244722"/>
    </source>
</evidence>
<dbReference type="CDD" id="cd18791">
    <property type="entry name" value="SF2_C_RHA"/>
    <property type="match status" value="1"/>
</dbReference>
<evidence type="ECO:0000259" key="9">
    <source>
        <dbReference type="PROSITE" id="PS51192"/>
    </source>
</evidence>
<feature type="region of interest" description="Disordered" evidence="8">
    <location>
        <begin position="967"/>
        <end position="988"/>
    </location>
</feature>
<proteinExistence type="inferred from homology"/>
<feature type="domain" description="Helicase ATP-binding" evidence="9">
    <location>
        <begin position="435"/>
        <end position="612"/>
    </location>
</feature>
<accession>A0A2T7A6F6</accession>
<dbReference type="PANTHER" id="PTHR18934:SF99">
    <property type="entry name" value="ATP-DEPENDENT RNA HELICASE DHX37-RELATED"/>
    <property type="match status" value="1"/>
</dbReference>
<dbReference type="PANTHER" id="PTHR18934">
    <property type="entry name" value="ATP-DEPENDENT RNA HELICASE"/>
    <property type="match status" value="1"/>
</dbReference>
<dbReference type="FunFam" id="3.40.50.300:FF:000637">
    <property type="entry name" value="ATP-dependent RNA helicase DHX37/DHR1"/>
    <property type="match status" value="1"/>
</dbReference>
<feature type="non-terminal residue" evidence="11">
    <location>
        <position position="1035"/>
    </location>
</feature>
<reference evidence="11 12" key="1">
    <citation type="submission" date="2017-04" db="EMBL/GenBank/DDBJ databases">
        <title>Draft genome sequence of Tuber borchii Vittad., a whitish edible truffle.</title>
        <authorList>
            <consortium name="DOE Joint Genome Institute"/>
            <person name="Murat C."/>
            <person name="Kuo A."/>
            <person name="Barry K.W."/>
            <person name="Clum A."/>
            <person name="Dockter R.B."/>
            <person name="Fauchery L."/>
            <person name="Iotti M."/>
            <person name="Kohler A."/>
            <person name="Labutti K."/>
            <person name="Lindquist E.A."/>
            <person name="Lipzen A."/>
            <person name="Ohm R.A."/>
            <person name="Wang M."/>
            <person name="Grigoriev I.V."/>
            <person name="Zambonelli A."/>
            <person name="Martin F.M."/>
        </authorList>
    </citation>
    <scope>NUCLEOTIDE SEQUENCE [LARGE SCALE GENOMIC DNA]</scope>
    <source>
        <strain evidence="11 12">Tbo3840</strain>
    </source>
</reference>
<dbReference type="PROSITE" id="PS51192">
    <property type="entry name" value="HELICASE_ATP_BIND_1"/>
    <property type="match status" value="1"/>
</dbReference>
<feature type="region of interest" description="Disordered" evidence="8">
    <location>
        <begin position="236"/>
        <end position="348"/>
    </location>
</feature>
<dbReference type="InterPro" id="IPR007502">
    <property type="entry name" value="Helicase-assoc_dom"/>
</dbReference>
<feature type="region of interest" description="Disordered" evidence="8">
    <location>
        <begin position="1"/>
        <end position="44"/>
    </location>
</feature>
<evidence type="ECO:0000256" key="6">
    <source>
        <dbReference type="ARBA" id="ARBA00022840"/>
    </source>
</evidence>
<dbReference type="InterPro" id="IPR001650">
    <property type="entry name" value="Helicase_C-like"/>
</dbReference>
<dbReference type="Pfam" id="PF00270">
    <property type="entry name" value="DEAD"/>
    <property type="match status" value="1"/>
</dbReference>
<dbReference type="SUPFAM" id="SSF52540">
    <property type="entry name" value="P-loop containing nucleoside triphosphate hydrolases"/>
    <property type="match status" value="1"/>
</dbReference>
<keyword evidence="12" id="KW-1185">Reference proteome</keyword>
<feature type="domain" description="Helicase C-terminal" evidence="10">
    <location>
        <begin position="696"/>
        <end position="875"/>
    </location>
</feature>
<feature type="compositionally biased region" description="Basic residues" evidence="8">
    <location>
        <begin position="9"/>
        <end position="18"/>
    </location>
</feature>
<dbReference type="GO" id="GO:0005524">
    <property type="term" value="F:ATP binding"/>
    <property type="evidence" value="ECO:0007669"/>
    <property type="project" value="UniProtKB-KW"/>
</dbReference>
<dbReference type="PROSITE" id="PS00690">
    <property type="entry name" value="DEAH_ATP_HELICASE"/>
    <property type="match status" value="1"/>
</dbReference>
<dbReference type="CDD" id="cd17982">
    <property type="entry name" value="DEXHc_DHX37"/>
    <property type="match status" value="1"/>
</dbReference>
<dbReference type="Pfam" id="PF04408">
    <property type="entry name" value="WHD_HA2"/>
    <property type="match status" value="1"/>
</dbReference>
<evidence type="ECO:0000256" key="1">
    <source>
        <dbReference type="ARBA" id="ARBA00008792"/>
    </source>
</evidence>
<comment type="catalytic activity">
    <reaction evidence="7">
        <text>ATP + H2O = ADP + phosphate + H(+)</text>
        <dbReference type="Rhea" id="RHEA:13065"/>
        <dbReference type="ChEBI" id="CHEBI:15377"/>
        <dbReference type="ChEBI" id="CHEBI:15378"/>
        <dbReference type="ChEBI" id="CHEBI:30616"/>
        <dbReference type="ChEBI" id="CHEBI:43474"/>
        <dbReference type="ChEBI" id="CHEBI:456216"/>
        <dbReference type="EC" id="3.6.4.13"/>
    </reaction>
</comment>
<dbReference type="PROSITE" id="PS51194">
    <property type="entry name" value="HELICASE_CTER"/>
    <property type="match status" value="1"/>
</dbReference>
<evidence type="ECO:0000256" key="4">
    <source>
        <dbReference type="ARBA" id="ARBA00022801"/>
    </source>
</evidence>
<comment type="similarity">
    <text evidence="1">Belongs to the DEAD box helicase family. DEAH subfamily.</text>
</comment>
<dbReference type="OrthoDB" id="10253254at2759"/>
<feature type="compositionally biased region" description="Acidic residues" evidence="8">
    <location>
        <begin position="302"/>
        <end position="314"/>
    </location>
</feature>
<evidence type="ECO:0000256" key="2">
    <source>
        <dbReference type="ARBA" id="ARBA00012552"/>
    </source>
</evidence>
<keyword evidence="4 11" id="KW-0378">Hydrolase</keyword>
<dbReference type="GO" id="GO:0016787">
    <property type="term" value="F:hydrolase activity"/>
    <property type="evidence" value="ECO:0007669"/>
    <property type="project" value="UniProtKB-KW"/>
</dbReference>
<evidence type="ECO:0000256" key="5">
    <source>
        <dbReference type="ARBA" id="ARBA00022806"/>
    </source>
</evidence>
<dbReference type="Pfam" id="PF21010">
    <property type="entry name" value="HA2_C"/>
    <property type="match status" value="1"/>
</dbReference>
<dbReference type="EC" id="3.6.4.13" evidence="2"/>
<dbReference type="GO" id="GO:1990904">
    <property type="term" value="C:ribonucleoprotein complex"/>
    <property type="evidence" value="ECO:0007669"/>
    <property type="project" value="UniProtKB-ARBA"/>
</dbReference>
<dbReference type="STRING" id="42251.A0A2T7A6F6"/>
<sequence>MPSKYKPTRDRKQRRVPKPPRNAEDNTSEAAPPPAAVPSDPNAEIIIPLTKEQKAGKRKADLLAEARAENPGMSGKKLKRFNKYIENKLKKEEKAEIIAKLAAGASSMDTGLLRSTKELGRGRETRKERVRRAVREVKAGVAGEESLEVVFEERIVRDPTELEVAIPPTAEPEEAVKVEVEVKGEKGSTEKLPIVPAIAVGSGLKRPLGTDKNGFPIIKRVKKSVQIRQERLMEMIRVMEGEVGESGSEDEDDSGESDESDESVEGEDEDEDEEEWGGIADDIDTVPNYGDSAEEGAGSTESGEEEEEHEDEAEISGSEGYGSEEGSEGEGDGGDEGDKPVSRLRRGQSERANAFKAWALAQRKQVLNGGEPEHSMPNLLELKPKVVAIPKAAPAPPPSPPGGVKKASFVTVQRPIEIQTARLALPVVAEEQRIMEAISANDCVVICGETGSGKTTQVPQFLYEAGYGSPSTPTPGLVGVTQPRRVAAVSVASRVGEELGPGGKEKVSYQIRFEGTVGSNTAIKYMTDGVLLRELSEDLLLRKYSAVIIDEAHERSINTDILIGVMSRVLKLRKELAEKDEAKSLKLIIMSATLRVSDFTENQRLFPVPPPLLKVEARQHPVSIHFSRRTVSEYLEEIYKKVCKIHRRLPPGGILVFLTGQNEIIHLLKRLQKTFPFKNEKGGSTSASAPLSAQISASEAVVETEDMEFGDTSKSDSYDSEEEGSNLGNGDDLGEEMSAEDVESPLHVLPLYSLLPTKEQSRVFRDAPEGSRICVLATNVAETSLTIPGIRYVVDCGRSKERNYNKTTGVQSFDIGWISKASAAQRAGRSGRTGPGHCYRLYSSAVYERDFPEFAEPEILRMPIEGLVLQMKSMNIDTIANFPFPTAPDRPSLQKSERLLEYLGALDPRGALTEPGRIMNCFPLPPRLSKILAIGHQHGCLPYVIAVVAALSVGDVFIPEHQLDIHEEADDGGAPRNTETALEDTQRAKRRKEYYRAHRTFSSLDPTSDVLKLLSAVCAYEYEKSPTDFCEHNFL</sequence>
<dbReference type="GO" id="GO:0003723">
    <property type="term" value="F:RNA binding"/>
    <property type="evidence" value="ECO:0007669"/>
    <property type="project" value="TreeGrafter"/>
</dbReference>
<dbReference type="Gene3D" id="1.20.120.1080">
    <property type="match status" value="1"/>
</dbReference>
<dbReference type="SMART" id="SM00487">
    <property type="entry name" value="DEXDc"/>
    <property type="match status" value="1"/>
</dbReference>
<dbReference type="InterPro" id="IPR014001">
    <property type="entry name" value="Helicase_ATP-bd"/>
</dbReference>
<evidence type="ECO:0000259" key="10">
    <source>
        <dbReference type="PROSITE" id="PS51194"/>
    </source>
</evidence>